<dbReference type="STRING" id="59895.A0A118DD15"/>
<dbReference type="AlphaFoldDB" id="A0A118DD15"/>
<protein>
    <submittedName>
        <fullName evidence="1">Uncharacterized protein</fullName>
    </submittedName>
</protein>
<proteinExistence type="predicted"/>
<evidence type="ECO:0000313" key="2">
    <source>
        <dbReference type="Proteomes" id="UP000243975"/>
    </source>
</evidence>
<gene>
    <name evidence="1" type="ORF">Ccrd_024203</name>
</gene>
<dbReference type="EMBL" id="LEKV01012001">
    <property type="protein sequence ID" value="KVD98138.1"/>
    <property type="molecule type" value="Genomic_DNA"/>
</dbReference>
<dbReference type="Proteomes" id="UP000243975">
    <property type="component" value="Unassembled WGS sequence"/>
</dbReference>
<accession>A0A118DD15</accession>
<comment type="caution">
    <text evidence="1">The sequence shown here is derived from an EMBL/GenBank/DDBJ whole genome shotgun (WGS) entry which is preliminary data.</text>
</comment>
<keyword evidence="2" id="KW-1185">Reference proteome</keyword>
<dbReference type="Gramene" id="KVD98138">
    <property type="protein sequence ID" value="KVD98138"/>
    <property type="gene ID" value="Ccrd_024203"/>
</dbReference>
<name>A0A118DD15_CYNCS</name>
<reference evidence="1 2" key="1">
    <citation type="journal article" date="2016" name="Sci. Rep.">
        <title>The genome sequence of the outbreeding globe artichoke constructed de novo incorporating a phase-aware low-pass sequencing strategy of F1 progeny.</title>
        <authorList>
            <person name="Scaglione D."/>
            <person name="Reyes-Chin-Wo S."/>
            <person name="Acquadro A."/>
            <person name="Froenicke L."/>
            <person name="Portis E."/>
            <person name="Beitel C."/>
            <person name="Tirone M."/>
            <person name="Mauro R."/>
            <person name="Lo Monaco A."/>
            <person name="Mauromicale G."/>
            <person name="Faccioli P."/>
            <person name="Cattivelli L."/>
            <person name="Rieseberg L."/>
            <person name="Michelmore R."/>
            <person name="Lanteri S."/>
        </authorList>
    </citation>
    <scope>NUCLEOTIDE SEQUENCE [LARGE SCALE GENOMIC DNA]</scope>
    <source>
        <strain evidence="1">2C</strain>
    </source>
</reference>
<organism evidence="1 2">
    <name type="scientific">Cynara cardunculus var. scolymus</name>
    <name type="common">Globe artichoke</name>
    <name type="synonym">Cynara scolymus</name>
    <dbReference type="NCBI Taxonomy" id="59895"/>
    <lineage>
        <taxon>Eukaryota</taxon>
        <taxon>Viridiplantae</taxon>
        <taxon>Streptophyta</taxon>
        <taxon>Embryophyta</taxon>
        <taxon>Tracheophyta</taxon>
        <taxon>Spermatophyta</taxon>
        <taxon>Magnoliopsida</taxon>
        <taxon>eudicotyledons</taxon>
        <taxon>Gunneridae</taxon>
        <taxon>Pentapetalae</taxon>
        <taxon>asterids</taxon>
        <taxon>campanulids</taxon>
        <taxon>Asterales</taxon>
        <taxon>Asteraceae</taxon>
        <taxon>Carduoideae</taxon>
        <taxon>Cardueae</taxon>
        <taxon>Carduinae</taxon>
        <taxon>Cynara</taxon>
    </lineage>
</organism>
<sequence length="75" mass="8227">MGKEVPAEAVNEMLANFVLPKSKDMPGTDEYFDQVITLKMCFFNIILKSCSKLASNLSSSNQSFASSTVVNWTAT</sequence>
<evidence type="ECO:0000313" key="1">
    <source>
        <dbReference type="EMBL" id="KVD98138.1"/>
    </source>
</evidence>